<evidence type="ECO:0000259" key="9">
    <source>
        <dbReference type="Pfam" id="PF08669"/>
    </source>
</evidence>
<feature type="domain" description="GCVT N-terminal" evidence="8">
    <location>
        <begin position="7"/>
        <end position="261"/>
    </location>
</feature>
<dbReference type="Pfam" id="PF01571">
    <property type="entry name" value="GCV_T"/>
    <property type="match status" value="1"/>
</dbReference>
<sequence>MRETALTAAHAELGASFTDFGGWKMPLKYSSELEEHHAVRRTAGLFDLSHMGEIRIIGPDAATFLNTALVGNLAAVKIGRAKYSLICRQDGGILDDLIAYRIDENEFLLVPNASNRDVVAAALTERAAAGFDVEVWDESEGISLIAVQGPASETIISSVVRANETFLVEELGYYAFTTVTIGGDEILLARTGYTGEDGFELFLPNDKAGALWLALLEAGSDHGLVPCGLACRDSLRLEAGMPLYGNELSTERVSFEAGLPVVSFSKEEDFIGRAALETAKAEGRGKTSGQRLVGLKGLGKRAGRSGYPVLATEGEKAGVTVGAVTSGLPSPTLGHPIAMAYVDIDQTEPGTRLDIDLRGKPQPFEVVPLPFYARER</sequence>
<dbReference type="PANTHER" id="PTHR43757:SF2">
    <property type="entry name" value="AMINOMETHYLTRANSFERASE, MITOCHONDRIAL"/>
    <property type="match status" value="1"/>
</dbReference>
<evidence type="ECO:0000256" key="4">
    <source>
        <dbReference type="ARBA" id="ARBA00022679"/>
    </source>
</evidence>
<evidence type="ECO:0000256" key="2">
    <source>
        <dbReference type="ARBA" id="ARBA00012616"/>
    </source>
</evidence>
<evidence type="ECO:0000313" key="10">
    <source>
        <dbReference type="EMBL" id="MBE1523167.1"/>
    </source>
</evidence>
<dbReference type="InterPro" id="IPR029043">
    <property type="entry name" value="GcvT/YgfZ_C"/>
</dbReference>
<comment type="function">
    <text evidence="7">The glycine cleavage system catalyzes the degradation of glycine.</text>
</comment>
<proteinExistence type="inferred from homology"/>
<evidence type="ECO:0000313" key="11">
    <source>
        <dbReference type="Proteomes" id="UP000643525"/>
    </source>
</evidence>
<dbReference type="PIRSF" id="PIRSF006487">
    <property type="entry name" value="GcvT"/>
    <property type="match status" value="1"/>
</dbReference>
<dbReference type="Proteomes" id="UP000643525">
    <property type="component" value="Unassembled WGS sequence"/>
</dbReference>
<gene>
    <name evidence="7" type="primary">gcvT</name>
    <name evidence="10" type="ORF">H4W27_000285</name>
</gene>
<evidence type="ECO:0000256" key="7">
    <source>
        <dbReference type="HAMAP-Rule" id="MF_00259"/>
    </source>
</evidence>
<evidence type="ECO:0000256" key="3">
    <source>
        <dbReference type="ARBA" id="ARBA00022576"/>
    </source>
</evidence>
<dbReference type="SUPFAM" id="SSF103025">
    <property type="entry name" value="Folate-binding domain"/>
    <property type="match status" value="1"/>
</dbReference>
<dbReference type="InterPro" id="IPR013977">
    <property type="entry name" value="GcvT_C"/>
</dbReference>
<dbReference type="HAMAP" id="MF_00259">
    <property type="entry name" value="GcvT"/>
    <property type="match status" value="1"/>
</dbReference>
<protein>
    <recommendedName>
        <fullName evidence="2 7">Aminomethyltransferase</fullName>
        <ecNumber evidence="2 7">2.1.2.10</ecNumber>
    </recommendedName>
    <alternativeName>
        <fullName evidence="5 7">Glycine cleavage system T protein</fullName>
    </alternativeName>
</protein>
<comment type="caution">
    <text evidence="10">The sequence shown here is derived from an EMBL/GenBank/DDBJ whole genome shotgun (WGS) entry which is preliminary data.</text>
</comment>
<accession>A0ABR9JCF8</accession>
<dbReference type="PANTHER" id="PTHR43757">
    <property type="entry name" value="AMINOMETHYLTRANSFERASE"/>
    <property type="match status" value="1"/>
</dbReference>
<dbReference type="Gene3D" id="3.30.1360.120">
    <property type="entry name" value="Probable tRNA modification gtpase trme, domain 1"/>
    <property type="match status" value="1"/>
</dbReference>
<keyword evidence="3 7" id="KW-0032">Aminotransferase</keyword>
<dbReference type="RefSeq" id="WP_192594357.1">
    <property type="nucleotide sequence ID" value="NZ_BAAALJ010000016.1"/>
</dbReference>
<comment type="catalytic activity">
    <reaction evidence="6 7">
        <text>N(6)-[(R)-S(8)-aminomethyldihydrolipoyl]-L-lysyl-[protein] + (6S)-5,6,7,8-tetrahydrofolate = N(6)-[(R)-dihydrolipoyl]-L-lysyl-[protein] + (6R)-5,10-methylene-5,6,7,8-tetrahydrofolate + NH4(+)</text>
        <dbReference type="Rhea" id="RHEA:16945"/>
        <dbReference type="Rhea" id="RHEA-COMP:10475"/>
        <dbReference type="Rhea" id="RHEA-COMP:10492"/>
        <dbReference type="ChEBI" id="CHEBI:15636"/>
        <dbReference type="ChEBI" id="CHEBI:28938"/>
        <dbReference type="ChEBI" id="CHEBI:57453"/>
        <dbReference type="ChEBI" id="CHEBI:83100"/>
        <dbReference type="ChEBI" id="CHEBI:83143"/>
        <dbReference type="EC" id="2.1.2.10"/>
    </reaction>
</comment>
<dbReference type="EC" id="2.1.2.10" evidence="2 7"/>
<dbReference type="EMBL" id="JADBED010000001">
    <property type="protein sequence ID" value="MBE1523167.1"/>
    <property type="molecule type" value="Genomic_DNA"/>
</dbReference>
<dbReference type="SUPFAM" id="SSF101790">
    <property type="entry name" value="Aminomethyltransferase beta-barrel domain"/>
    <property type="match status" value="1"/>
</dbReference>
<dbReference type="Pfam" id="PF08669">
    <property type="entry name" value="GCV_T_C"/>
    <property type="match status" value="1"/>
</dbReference>
<keyword evidence="4 7" id="KW-0808">Transferase</keyword>
<dbReference type="InterPro" id="IPR027266">
    <property type="entry name" value="TrmE/GcvT-like"/>
</dbReference>
<dbReference type="NCBIfam" id="TIGR00528">
    <property type="entry name" value="gcvT"/>
    <property type="match status" value="1"/>
</dbReference>
<feature type="domain" description="Aminomethyltransferase C-terminal" evidence="9">
    <location>
        <begin position="291"/>
        <end position="372"/>
    </location>
</feature>
<dbReference type="InterPro" id="IPR028896">
    <property type="entry name" value="GcvT/YgfZ/DmdA"/>
</dbReference>
<dbReference type="GO" id="GO:0004047">
    <property type="term" value="F:aminomethyltransferase activity"/>
    <property type="evidence" value="ECO:0007669"/>
    <property type="project" value="UniProtKB-EC"/>
</dbReference>
<dbReference type="NCBIfam" id="NF001567">
    <property type="entry name" value="PRK00389.1"/>
    <property type="match status" value="1"/>
</dbReference>
<reference evidence="10 11" key="1">
    <citation type="submission" date="2020-10" db="EMBL/GenBank/DDBJ databases">
        <title>Sequencing the genomes of 1000 actinobacteria strains.</title>
        <authorList>
            <person name="Klenk H.-P."/>
        </authorList>
    </citation>
    <scope>NUCLEOTIDE SEQUENCE [LARGE SCALE GENOMIC DNA]</scope>
    <source>
        <strain evidence="10 11">DSM 15666</strain>
    </source>
</reference>
<dbReference type="InterPro" id="IPR022903">
    <property type="entry name" value="GcvT_bac"/>
</dbReference>
<comment type="similarity">
    <text evidence="1 7">Belongs to the GcvT family.</text>
</comment>
<dbReference type="InterPro" id="IPR006222">
    <property type="entry name" value="GCVT_N"/>
</dbReference>
<keyword evidence="11" id="KW-1185">Reference proteome</keyword>
<comment type="subunit">
    <text evidence="7">The glycine cleavage system is composed of four proteins: P, T, L and H.</text>
</comment>
<evidence type="ECO:0000256" key="6">
    <source>
        <dbReference type="ARBA" id="ARBA00047665"/>
    </source>
</evidence>
<evidence type="ECO:0000256" key="1">
    <source>
        <dbReference type="ARBA" id="ARBA00008609"/>
    </source>
</evidence>
<evidence type="ECO:0000256" key="5">
    <source>
        <dbReference type="ARBA" id="ARBA00031395"/>
    </source>
</evidence>
<organism evidence="10 11">
    <name type="scientific">Nesterenkonia lutea</name>
    <dbReference type="NCBI Taxonomy" id="272919"/>
    <lineage>
        <taxon>Bacteria</taxon>
        <taxon>Bacillati</taxon>
        <taxon>Actinomycetota</taxon>
        <taxon>Actinomycetes</taxon>
        <taxon>Micrococcales</taxon>
        <taxon>Micrococcaceae</taxon>
        <taxon>Nesterenkonia</taxon>
    </lineage>
</organism>
<name>A0ABR9JCF8_9MICC</name>
<dbReference type="InterPro" id="IPR006223">
    <property type="entry name" value="GcvT"/>
</dbReference>
<evidence type="ECO:0000259" key="8">
    <source>
        <dbReference type="Pfam" id="PF01571"/>
    </source>
</evidence>